<protein>
    <recommendedName>
        <fullName evidence="4">DUF4124 domain-containing protein</fullName>
    </recommendedName>
</protein>
<sequence>MYLIASVQGTLWALLLLRTVMTAHPLYATLLALLSVCSTAGAQVLRCEDTQGRVTYTNTTCPHDQRMQEVAPPLSAEEQARQDAQYQQALERKREQQLLRAEQEAAQRKAEAERAAAAAAKRPPQPIIVQEPQAPPASPVYVPVPVPQRPPMHRPVPPPPPAHKPHPDGAGYHCNVFRCWDGKGNVWTRP</sequence>
<feature type="compositionally biased region" description="Basic and acidic residues" evidence="1">
    <location>
        <begin position="90"/>
        <end position="114"/>
    </location>
</feature>
<name>A0A1V0BFA1_9BURK</name>
<evidence type="ECO:0000313" key="2">
    <source>
        <dbReference type="EMBL" id="AQZ98616.1"/>
    </source>
</evidence>
<feature type="compositionally biased region" description="Pro residues" evidence="1">
    <location>
        <begin position="148"/>
        <end position="162"/>
    </location>
</feature>
<dbReference type="Proteomes" id="UP000242792">
    <property type="component" value="Chromosome"/>
</dbReference>
<feature type="region of interest" description="Disordered" evidence="1">
    <location>
        <begin position="148"/>
        <end position="167"/>
    </location>
</feature>
<feature type="region of interest" description="Disordered" evidence="1">
    <location>
        <begin position="68"/>
        <end position="136"/>
    </location>
</feature>
<dbReference type="OrthoDB" id="8796902at2"/>
<reference evidence="2 3" key="1">
    <citation type="submission" date="2017-03" db="EMBL/GenBank/DDBJ databases">
        <title>Rapid Whole Genome Sequencing of Comamonas kerstersii Causing Continuous ambulatory Peritoneal Dialysis-Associated Peritonitis.</title>
        <authorList>
            <person name="Zheng B."/>
        </authorList>
    </citation>
    <scope>NUCLEOTIDE SEQUENCE [LARGE SCALE GENOMIC DNA]</scope>
    <source>
        <strain evidence="2 3">8943</strain>
    </source>
</reference>
<organism evidence="2 3">
    <name type="scientific">Comamonas kerstersii</name>
    <dbReference type="NCBI Taxonomy" id="225992"/>
    <lineage>
        <taxon>Bacteria</taxon>
        <taxon>Pseudomonadati</taxon>
        <taxon>Pseudomonadota</taxon>
        <taxon>Betaproteobacteria</taxon>
        <taxon>Burkholderiales</taxon>
        <taxon>Comamonadaceae</taxon>
        <taxon>Comamonas</taxon>
    </lineage>
</organism>
<accession>A0A1V0BFA1</accession>
<dbReference type="KEGG" id="cke:B5M06_10515"/>
<evidence type="ECO:0008006" key="4">
    <source>
        <dbReference type="Google" id="ProtNLM"/>
    </source>
</evidence>
<gene>
    <name evidence="2" type="ORF">B5M06_10515</name>
</gene>
<evidence type="ECO:0000313" key="3">
    <source>
        <dbReference type="Proteomes" id="UP000242792"/>
    </source>
</evidence>
<dbReference type="EMBL" id="CP020121">
    <property type="protein sequence ID" value="AQZ98616.1"/>
    <property type="molecule type" value="Genomic_DNA"/>
</dbReference>
<proteinExistence type="predicted"/>
<dbReference type="AlphaFoldDB" id="A0A1V0BFA1"/>
<evidence type="ECO:0000256" key="1">
    <source>
        <dbReference type="SAM" id="MobiDB-lite"/>
    </source>
</evidence>